<keyword evidence="5 16" id="KW-1133">Transmembrane helix</keyword>
<evidence type="ECO:0000256" key="12">
    <source>
        <dbReference type="ARBA" id="ARBA00037890"/>
    </source>
</evidence>
<keyword evidence="6 16" id="KW-0472">Membrane</keyword>
<dbReference type="GO" id="GO:0005789">
    <property type="term" value="C:endoplasmic reticulum membrane"/>
    <property type="evidence" value="ECO:0007669"/>
    <property type="project" value="TreeGrafter"/>
</dbReference>
<comment type="pathway">
    <text evidence="12">Phospholipid metabolism; phosphatidylcholine biosynthesis; phosphatidylcholine from phosphocholine: step 2/2.</text>
</comment>
<evidence type="ECO:0000256" key="1">
    <source>
        <dbReference type="ARBA" id="ARBA00004141"/>
    </source>
</evidence>
<keyword evidence="8" id="KW-1208">Phospholipid metabolism</keyword>
<proteinExistence type="inferred from homology"/>
<dbReference type="InterPro" id="IPR043130">
    <property type="entry name" value="CDP-OH_PTrfase_TM_dom"/>
</dbReference>
<keyword evidence="7" id="KW-0444">Lipid biosynthesis</keyword>
<dbReference type="PANTHER" id="PTHR10414">
    <property type="entry name" value="ETHANOLAMINEPHOSPHOTRANSFERASE"/>
    <property type="match status" value="1"/>
</dbReference>
<feature type="transmembrane region" description="Helical" evidence="16">
    <location>
        <begin position="68"/>
        <end position="89"/>
    </location>
</feature>
<feature type="transmembrane region" description="Helical" evidence="16">
    <location>
        <begin position="162"/>
        <end position="179"/>
    </location>
</feature>
<organism evidence="17 18">
    <name type="scientific">Ancylostoma ceylanicum</name>
    <dbReference type="NCBI Taxonomy" id="53326"/>
    <lineage>
        <taxon>Eukaryota</taxon>
        <taxon>Metazoa</taxon>
        <taxon>Ecdysozoa</taxon>
        <taxon>Nematoda</taxon>
        <taxon>Chromadorea</taxon>
        <taxon>Rhabditida</taxon>
        <taxon>Rhabditina</taxon>
        <taxon>Rhabditomorpha</taxon>
        <taxon>Strongyloidea</taxon>
        <taxon>Ancylostomatidae</taxon>
        <taxon>Ancylostomatinae</taxon>
        <taxon>Ancylostoma</taxon>
    </lineage>
</organism>
<evidence type="ECO:0000256" key="2">
    <source>
        <dbReference type="ARBA" id="ARBA00010441"/>
    </source>
</evidence>
<comment type="catalytic activity">
    <reaction evidence="9">
        <text>1-hexadecanoyl-2-(4Z,7Z,10Z,13Z,16Z,19Z-docosahexaenoyl)-sn-glycerol + CDP-choline = 1-hexadecanoyl-2-(4Z,7Z,10Z,13Z,16Z,19Z-docosahexaenoyl)-sn-glycero-3-phosphocholine + CMP + H(+)</text>
        <dbReference type="Rhea" id="RHEA:54332"/>
        <dbReference type="ChEBI" id="CHEBI:15378"/>
        <dbReference type="ChEBI" id="CHEBI:58779"/>
        <dbReference type="ChEBI" id="CHEBI:60377"/>
        <dbReference type="ChEBI" id="CHEBI:74963"/>
        <dbReference type="ChEBI" id="CHEBI:82949"/>
    </reaction>
    <physiologicalReaction direction="left-to-right" evidence="9">
        <dbReference type="Rhea" id="RHEA:54333"/>
    </physiologicalReaction>
</comment>
<dbReference type="GO" id="GO:0006646">
    <property type="term" value="P:phosphatidylethanolamine biosynthetic process"/>
    <property type="evidence" value="ECO:0007669"/>
    <property type="project" value="TreeGrafter"/>
</dbReference>
<evidence type="ECO:0000256" key="16">
    <source>
        <dbReference type="SAM" id="Phobius"/>
    </source>
</evidence>
<evidence type="ECO:0000256" key="6">
    <source>
        <dbReference type="ARBA" id="ARBA00023136"/>
    </source>
</evidence>
<name>A0A0D6M2C0_9BILA</name>
<comment type="catalytic activity">
    <reaction evidence="14">
        <text>CDP-choline + a 1,2-diacyl-sn-glycerol = a 1,2-diacyl-sn-glycero-3-phosphocholine + CMP + H(+)</text>
        <dbReference type="Rhea" id="RHEA:32939"/>
        <dbReference type="ChEBI" id="CHEBI:15378"/>
        <dbReference type="ChEBI" id="CHEBI:17815"/>
        <dbReference type="ChEBI" id="CHEBI:57643"/>
        <dbReference type="ChEBI" id="CHEBI:58779"/>
        <dbReference type="ChEBI" id="CHEBI:60377"/>
        <dbReference type="EC" id="2.7.8.2"/>
    </reaction>
    <physiologicalReaction direction="left-to-right" evidence="14">
        <dbReference type="Rhea" id="RHEA:32940"/>
    </physiologicalReaction>
</comment>
<evidence type="ECO:0000256" key="3">
    <source>
        <dbReference type="ARBA" id="ARBA00022679"/>
    </source>
</evidence>
<evidence type="ECO:0000256" key="15">
    <source>
        <dbReference type="RuleBase" id="RU003750"/>
    </source>
</evidence>
<dbReference type="InterPro" id="IPR014472">
    <property type="entry name" value="CHOPT"/>
</dbReference>
<dbReference type="FunFam" id="1.20.120.1760:FF:000002">
    <property type="entry name" value="Choline/ethanolamine phosphotransferase 1"/>
    <property type="match status" value="1"/>
</dbReference>
<comment type="catalytic activity">
    <reaction evidence="10">
        <text>1,2-dioctanoyl-sn-glycerol + CDP-choline = 1,2-dioctanoyl-sn-glycero-3-phosphocholine + CMP + H(+)</text>
        <dbReference type="Rhea" id="RHEA:54232"/>
        <dbReference type="ChEBI" id="CHEBI:15378"/>
        <dbReference type="ChEBI" id="CHEBI:58779"/>
        <dbReference type="ChEBI" id="CHEBI:60377"/>
        <dbReference type="ChEBI" id="CHEBI:76979"/>
        <dbReference type="ChEBI" id="CHEBI:78228"/>
    </reaction>
    <physiologicalReaction direction="left-to-right" evidence="10">
        <dbReference type="Rhea" id="RHEA:54233"/>
    </physiologicalReaction>
</comment>
<evidence type="ECO:0000256" key="13">
    <source>
        <dbReference type="ARBA" id="ARBA00038987"/>
    </source>
</evidence>
<reference evidence="17 18" key="1">
    <citation type="submission" date="2013-05" db="EMBL/GenBank/DDBJ databases">
        <title>Draft genome of the parasitic nematode Anyclostoma ceylanicum.</title>
        <authorList>
            <person name="Mitreva M."/>
        </authorList>
    </citation>
    <scope>NUCLEOTIDE SEQUENCE [LARGE SCALE GENOMIC DNA]</scope>
</reference>
<dbReference type="EMBL" id="KE124813">
    <property type="protein sequence ID" value="EPB78370.1"/>
    <property type="molecule type" value="Genomic_DNA"/>
</dbReference>
<dbReference type="Proteomes" id="UP000054495">
    <property type="component" value="Unassembled WGS sequence"/>
</dbReference>
<gene>
    <name evidence="17" type="ORF">ANCCEY_02519</name>
</gene>
<evidence type="ECO:0000256" key="11">
    <source>
        <dbReference type="ARBA" id="ARBA00036890"/>
    </source>
</evidence>
<dbReference type="GO" id="GO:0005794">
    <property type="term" value="C:Golgi apparatus"/>
    <property type="evidence" value="ECO:0007669"/>
    <property type="project" value="TreeGrafter"/>
</dbReference>
<accession>A0A0D6M2C0</accession>
<evidence type="ECO:0000256" key="5">
    <source>
        <dbReference type="ARBA" id="ARBA00022989"/>
    </source>
</evidence>
<dbReference type="GO" id="GO:0004307">
    <property type="term" value="F:ethanolaminephosphotransferase activity"/>
    <property type="evidence" value="ECO:0007669"/>
    <property type="project" value="TreeGrafter"/>
</dbReference>
<dbReference type="AlphaFoldDB" id="A0A0D6M2C0"/>
<keyword evidence="4 16" id="KW-0812">Transmembrane</keyword>
<keyword evidence="18" id="KW-1185">Reference proteome</keyword>
<protein>
    <recommendedName>
        <fullName evidence="13">diacylglycerol cholinephosphotransferase</fullName>
        <ecNumber evidence="13">2.7.8.2</ecNumber>
    </recommendedName>
</protein>
<comment type="catalytic activity">
    <reaction evidence="11">
        <text>1-hexadecanoyl-2-(9Z-octadecenoyl)-sn-glycerol + CDP-choline = 1-hexadecanoyl-2-(9Z-octadecenoyl)-sn-glycero-3-phosphocholine + CMP + H(+)</text>
        <dbReference type="Rhea" id="RHEA:54244"/>
        <dbReference type="ChEBI" id="CHEBI:15378"/>
        <dbReference type="ChEBI" id="CHEBI:58779"/>
        <dbReference type="ChEBI" id="CHEBI:60377"/>
        <dbReference type="ChEBI" id="CHEBI:73001"/>
        <dbReference type="ChEBI" id="CHEBI:75466"/>
    </reaction>
    <physiologicalReaction direction="left-to-right" evidence="11">
        <dbReference type="Rhea" id="RHEA:54245"/>
    </physiologicalReaction>
</comment>
<sequence>MGCSPGSRLCGFWSWYIEADSLATEQELKRLGEHKYSAVDNSWLDELCMKKWWEYVVTWCPMWVAPNLITLVGLVINLITVLILSSFSYSATEPAPAWAYAQAALGLFFYQTLDAIDGKQARRTGSSSPLGELFDHGCDSMTQVFVTLNICYAMSLGHMPNGVMFVSIVSVVMFYAAHWSTYCTGQLRFSKFDVTEAQMSVIAVLLTTCIFGNSFWDTNLGTSVIFPLFPLLMVVLPFCMIYSRAETSVYDDHITLFMLCFGAVGAKATNRLVIAHMSKSELRLWDWIYLGPLSLMLNQYYNTVFDELMLLRIVTVR</sequence>
<keyword evidence="7" id="KW-0443">Lipid metabolism</keyword>
<dbReference type="PROSITE" id="PS00379">
    <property type="entry name" value="CDP_ALCOHOL_P_TRANSF"/>
    <property type="match status" value="1"/>
</dbReference>
<evidence type="ECO:0000256" key="7">
    <source>
        <dbReference type="ARBA" id="ARBA00023209"/>
    </source>
</evidence>
<evidence type="ECO:0000256" key="4">
    <source>
        <dbReference type="ARBA" id="ARBA00022692"/>
    </source>
</evidence>
<feature type="transmembrane region" description="Helical" evidence="16">
    <location>
        <begin position="255"/>
        <end position="274"/>
    </location>
</feature>
<evidence type="ECO:0000256" key="8">
    <source>
        <dbReference type="ARBA" id="ARBA00023264"/>
    </source>
</evidence>
<keyword evidence="3 15" id="KW-0808">Transferase</keyword>
<dbReference type="Pfam" id="PF01066">
    <property type="entry name" value="CDP-OH_P_transf"/>
    <property type="match status" value="1"/>
</dbReference>
<dbReference type="InterPro" id="IPR048254">
    <property type="entry name" value="CDP_ALCOHOL_P_TRANSF_CS"/>
</dbReference>
<dbReference type="GO" id="GO:0004142">
    <property type="term" value="F:diacylglycerol cholinephosphotransferase activity"/>
    <property type="evidence" value="ECO:0007669"/>
    <property type="project" value="UniProtKB-EC"/>
</dbReference>
<comment type="similarity">
    <text evidence="2 15">Belongs to the CDP-alcohol phosphatidyltransferase class-I family.</text>
</comment>
<keyword evidence="7" id="KW-0594">Phospholipid biosynthesis</keyword>
<evidence type="ECO:0000256" key="10">
    <source>
        <dbReference type="ARBA" id="ARBA00036651"/>
    </source>
</evidence>
<feature type="transmembrane region" description="Helical" evidence="16">
    <location>
        <begin position="223"/>
        <end position="243"/>
    </location>
</feature>
<dbReference type="InterPro" id="IPR000462">
    <property type="entry name" value="CDP-OH_P_trans"/>
</dbReference>
<comment type="subcellular location">
    <subcellularLocation>
        <location evidence="1">Membrane</location>
        <topology evidence="1">Multi-pass membrane protein</topology>
    </subcellularLocation>
</comment>
<evidence type="ECO:0000256" key="9">
    <source>
        <dbReference type="ARBA" id="ARBA00036100"/>
    </source>
</evidence>
<dbReference type="Gene3D" id="1.20.120.1760">
    <property type="match status" value="1"/>
</dbReference>
<feature type="transmembrane region" description="Helical" evidence="16">
    <location>
        <begin position="199"/>
        <end position="216"/>
    </location>
</feature>
<feature type="transmembrane region" description="Helical" evidence="16">
    <location>
        <begin position="95"/>
        <end position="113"/>
    </location>
</feature>
<dbReference type="PANTHER" id="PTHR10414:SF41">
    <property type="entry name" value="CHOLINE_ETHANOLAMINEPHOSPHOTRANSFERASE 1-LIKE"/>
    <property type="match status" value="1"/>
</dbReference>
<evidence type="ECO:0000313" key="17">
    <source>
        <dbReference type="EMBL" id="EPB78370.1"/>
    </source>
</evidence>
<dbReference type="EC" id="2.7.8.2" evidence="13"/>
<evidence type="ECO:0000256" key="14">
    <source>
        <dbReference type="ARBA" id="ARBA00048570"/>
    </source>
</evidence>
<evidence type="ECO:0000313" key="18">
    <source>
        <dbReference type="Proteomes" id="UP000054495"/>
    </source>
</evidence>